<reference evidence="2 3" key="1">
    <citation type="submission" date="2021-03" db="EMBL/GenBank/DDBJ databases">
        <title>Complete Genome Sequences of Two Lysobacter Strains Isolated from Sea Water (Lysobacter caseinilyticus) and Soil (Lysobacter helvus) in South Korea.</title>
        <authorList>
            <person name="Watanabe Y."/>
            <person name="Arakawa K."/>
        </authorList>
    </citation>
    <scope>NUCLEOTIDE SEQUENCE [LARGE SCALE GENOMIC DNA]</scope>
    <source>
        <strain evidence="2 3">KVB24</strain>
    </source>
</reference>
<keyword evidence="1" id="KW-0472">Membrane</keyword>
<proteinExistence type="predicted"/>
<dbReference type="EMBL" id="AP024545">
    <property type="protein sequence ID" value="BCT93566.1"/>
    <property type="molecule type" value="Genomic_DNA"/>
</dbReference>
<accession>A0ABN6FV23</accession>
<dbReference type="Proteomes" id="UP000681317">
    <property type="component" value="Chromosome"/>
</dbReference>
<evidence type="ECO:0000313" key="3">
    <source>
        <dbReference type="Proteomes" id="UP000681317"/>
    </source>
</evidence>
<gene>
    <name evidence="2" type="ORF">LYSCAS_25900</name>
</gene>
<keyword evidence="3" id="KW-1185">Reference proteome</keyword>
<organism evidence="2 3">
    <name type="scientific">Noviluteimonas caseinilytica</name>
    <dbReference type="NCBI Taxonomy" id="2675101"/>
    <lineage>
        <taxon>Bacteria</taxon>
        <taxon>Pseudomonadati</taxon>
        <taxon>Pseudomonadota</taxon>
        <taxon>Gammaproteobacteria</taxon>
        <taxon>Lysobacterales</taxon>
        <taxon>Lysobacteraceae</taxon>
        <taxon>Noviluteimonas</taxon>
    </lineage>
</organism>
<evidence type="ECO:0000313" key="2">
    <source>
        <dbReference type="EMBL" id="BCT93566.1"/>
    </source>
</evidence>
<name>A0ABN6FV23_9GAMM</name>
<keyword evidence="1" id="KW-0812">Transmembrane</keyword>
<evidence type="ECO:0008006" key="4">
    <source>
        <dbReference type="Google" id="ProtNLM"/>
    </source>
</evidence>
<evidence type="ECO:0000256" key="1">
    <source>
        <dbReference type="SAM" id="Phobius"/>
    </source>
</evidence>
<feature type="transmembrane region" description="Helical" evidence="1">
    <location>
        <begin position="72"/>
        <end position="90"/>
    </location>
</feature>
<keyword evidence="1" id="KW-1133">Transmembrane helix</keyword>
<sequence>MDIEGKRTNALALAMGMGSAFSASSPAGIRGTPMHIQERLLASPRRRFYVACLGAVALGYVTTIATPNIARFLVPAGLVVALAWVLRAHVQQHGGGSGRLVMAWAGTLLALLCCTLIGLGIAIAQQTGFRD</sequence>
<feature type="transmembrane region" description="Helical" evidence="1">
    <location>
        <begin position="102"/>
        <end position="124"/>
    </location>
</feature>
<protein>
    <recommendedName>
        <fullName evidence="4">DUF4190 domain-containing protein</fullName>
    </recommendedName>
</protein>
<feature type="transmembrane region" description="Helical" evidence="1">
    <location>
        <begin position="46"/>
        <end position="65"/>
    </location>
</feature>